<dbReference type="GO" id="GO:0004896">
    <property type="term" value="F:cytokine receptor activity"/>
    <property type="evidence" value="ECO:0007669"/>
    <property type="project" value="TreeGrafter"/>
</dbReference>
<evidence type="ECO:0000256" key="1">
    <source>
        <dbReference type="SAM" id="Phobius"/>
    </source>
</evidence>
<organism evidence="3 4">
    <name type="scientific">Cyclopterus lumpus</name>
    <name type="common">Lumpsucker</name>
    <dbReference type="NCBI Taxonomy" id="8103"/>
    <lineage>
        <taxon>Eukaryota</taxon>
        <taxon>Metazoa</taxon>
        <taxon>Chordata</taxon>
        <taxon>Craniata</taxon>
        <taxon>Vertebrata</taxon>
        <taxon>Euteleostomi</taxon>
        <taxon>Actinopterygii</taxon>
        <taxon>Neopterygii</taxon>
        <taxon>Teleostei</taxon>
        <taxon>Neoteleostei</taxon>
        <taxon>Acanthomorphata</taxon>
        <taxon>Eupercaria</taxon>
        <taxon>Perciformes</taxon>
        <taxon>Cottioidei</taxon>
        <taxon>Cottales</taxon>
        <taxon>Cyclopteridae</taxon>
        <taxon>Cyclopterus</taxon>
    </lineage>
</organism>
<feature type="transmembrane region" description="Helical" evidence="1">
    <location>
        <begin position="257"/>
        <end position="284"/>
    </location>
</feature>
<evidence type="ECO:0000313" key="3">
    <source>
        <dbReference type="Ensembl" id="ENSCLMP00005007621.1"/>
    </source>
</evidence>
<evidence type="ECO:0000313" key="4">
    <source>
        <dbReference type="Proteomes" id="UP000694565"/>
    </source>
</evidence>
<dbReference type="SUPFAM" id="SSF49265">
    <property type="entry name" value="Fibronectin type III"/>
    <property type="match status" value="2"/>
</dbReference>
<keyword evidence="4" id="KW-1185">Reference proteome</keyword>
<evidence type="ECO:0000259" key="2">
    <source>
        <dbReference type="PROSITE" id="PS50853"/>
    </source>
</evidence>
<dbReference type="Pfam" id="PF09294">
    <property type="entry name" value="Interfer-bind"/>
    <property type="match status" value="1"/>
</dbReference>
<dbReference type="PANTHER" id="PTHR20859:SF53">
    <property type="entry name" value="INTERLEUKIN-22 RECEPTOR SUBUNIT ALPHA-1"/>
    <property type="match status" value="1"/>
</dbReference>
<sequence length="536" mass="59578">MCECFLILLSVFQQYDKYAASGGGSRHYPLLHDYDMMNGLPLVLYLTLLLDSVLSSLPAPVNANVHSVNFHHVLRWEPGLGTPVGTQYKISWRVIGKEKKHPSYSNTTSFKLNIPDNTMRYILTVRASYNQTLSQESNRVKFYPMAQTIIGPPKVTLTGCGNCIHVNISLPEADRSSRIKDIKKFYHGSQFSVHWKTNKGAVESAITPNKTYTVKNLQIGTEYCVQVHTKINVNRNTKPSAWNCTFTSIVEPSREPVFLGAVAALLIAIVVLMSFMFCLSYTGFICKLKETLPRVLDVLGHGSTLTPERTIPYTISIDAEMEEQKRHHNHPAPQTATMCTDLYDEEEDEEGENVYMERDAELSSGESSCQDSVDVSGNSKVAVSRVSGRHGGLDQNEAKAEGTEVSFMPEGPVTDKVKEEEEEEEENLGNINLFSVTLAALAVCEEEGGEQNRRESLTDFLEPLLPTKSKRTLNDTDSLTESGDRTAVALMSPTQEDFTECGYETRHIATSSGCLSSCDGETQEEKEEFSGYMGHT</sequence>
<dbReference type="GO" id="GO:0005886">
    <property type="term" value="C:plasma membrane"/>
    <property type="evidence" value="ECO:0007669"/>
    <property type="project" value="TreeGrafter"/>
</dbReference>
<name>A0A8C2WTN9_CYCLU</name>
<keyword evidence="1" id="KW-1133">Transmembrane helix</keyword>
<dbReference type="Pfam" id="PF01108">
    <property type="entry name" value="Tissue_fac"/>
    <property type="match status" value="1"/>
</dbReference>
<dbReference type="Proteomes" id="UP000694565">
    <property type="component" value="Unplaced"/>
</dbReference>
<dbReference type="InterPro" id="IPR050650">
    <property type="entry name" value="Type-II_Cytokine-TF_Rcpt"/>
</dbReference>
<dbReference type="InterPro" id="IPR015373">
    <property type="entry name" value="Interferon/interleukin_rcp_dom"/>
</dbReference>
<dbReference type="Ensembl" id="ENSCLMT00005008135.1">
    <property type="protein sequence ID" value="ENSCLMP00005007621.1"/>
    <property type="gene ID" value="ENSCLMG00005004130.1"/>
</dbReference>
<dbReference type="AlphaFoldDB" id="A0A8C2WTN9"/>
<feature type="domain" description="Fibronectin type-III" evidence="2">
    <location>
        <begin position="57"/>
        <end position="148"/>
    </location>
</feature>
<dbReference type="Gene3D" id="2.60.40.10">
    <property type="entry name" value="Immunoglobulins"/>
    <property type="match status" value="1"/>
</dbReference>
<keyword evidence="1" id="KW-0812">Transmembrane</keyword>
<dbReference type="InterPro" id="IPR003961">
    <property type="entry name" value="FN3_dom"/>
</dbReference>
<feature type="domain" description="Fibronectin type-III" evidence="2">
    <location>
        <begin position="149"/>
        <end position="253"/>
    </location>
</feature>
<reference evidence="3" key="1">
    <citation type="submission" date="2025-08" db="UniProtKB">
        <authorList>
            <consortium name="Ensembl"/>
        </authorList>
    </citation>
    <scope>IDENTIFICATION</scope>
</reference>
<dbReference type="InterPro" id="IPR013783">
    <property type="entry name" value="Ig-like_fold"/>
</dbReference>
<dbReference type="PROSITE" id="PS50853">
    <property type="entry name" value="FN3"/>
    <property type="match status" value="2"/>
</dbReference>
<dbReference type="CDD" id="cd00063">
    <property type="entry name" value="FN3"/>
    <property type="match status" value="1"/>
</dbReference>
<keyword evidence="1" id="KW-0472">Membrane</keyword>
<protein>
    <recommendedName>
        <fullName evidence="2">Fibronectin type-III domain-containing protein</fullName>
    </recommendedName>
</protein>
<dbReference type="GeneTree" id="ENSGT00940000157314"/>
<proteinExistence type="predicted"/>
<accession>A0A8C2WTN9</accession>
<reference evidence="3" key="2">
    <citation type="submission" date="2025-09" db="UniProtKB">
        <authorList>
            <consortium name="Ensembl"/>
        </authorList>
    </citation>
    <scope>IDENTIFICATION</scope>
</reference>
<dbReference type="PANTHER" id="PTHR20859">
    <property type="entry name" value="INTERFERON/INTERLEUKIN RECEPTOR"/>
    <property type="match status" value="1"/>
</dbReference>
<dbReference type="InterPro" id="IPR036116">
    <property type="entry name" value="FN3_sf"/>
</dbReference>